<dbReference type="AlphaFoldDB" id="A0A0A9AFZ5"/>
<reference evidence="1" key="1">
    <citation type="submission" date="2014-09" db="EMBL/GenBank/DDBJ databases">
        <authorList>
            <person name="Magalhaes I.L.F."/>
            <person name="Oliveira U."/>
            <person name="Santos F.R."/>
            <person name="Vidigal T.H.D.A."/>
            <person name="Brescovit A.D."/>
            <person name="Santos A.J."/>
        </authorList>
    </citation>
    <scope>NUCLEOTIDE SEQUENCE</scope>
    <source>
        <tissue evidence="1">Shoot tissue taken approximately 20 cm above the soil surface</tissue>
    </source>
</reference>
<protein>
    <submittedName>
        <fullName evidence="1">Uncharacterized protein</fullName>
    </submittedName>
</protein>
<reference evidence="1" key="2">
    <citation type="journal article" date="2015" name="Data Brief">
        <title>Shoot transcriptome of the giant reed, Arundo donax.</title>
        <authorList>
            <person name="Barrero R.A."/>
            <person name="Guerrero F.D."/>
            <person name="Moolhuijzen P."/>
            <person name="Goolsby J.A."/>
            <person name="Tidwell J."/>
            <person name="Bellgard S.E."/>
            <person name="Bellgard M.I."/>
        </authorList>
    </citation>
    <scope>NUCLEOTIDE SEQUENCE</scope>
    <source>
        <tissue evidence="1">Shoot tissue taken approximately 20 cm above the soil surface</tissue>
    </source>
</reference>
<name>A0A0A9AFZ5_ARUDO</name>
<accession>A0A0A9AFZ5</accession>
<proteinExistence type="predicted"/>
<dbReference type="EMBL" id="GBRH01250025">
    <property type="protein sequence ID" value="JAD47870.1"/>
    <property type="molecule type" value="Transcribed_RNA"/>
</dbReference>
<sequence length="34" mass="3950">MFTQFDGTSIWRLVGIKCSKRSDCLARLKILHPQ</sequence>
<organism evidence="1">
    <name type="scientific">Arundo donax</name>
    <name type="common">Giant reed</name>
    <name type="synonym">Donax arundinaceus</name>
    <dbReference type="NCBI Taxonomy" id="35708"/>
    <lineage>
        <taxon>Eukaryota</taxon>
        <taxon>Viridiplantae</taxon>
        <taxon>Streptophyta</taxon>
        <taxon>Embryophyta</taxon>
        <taxon>Tracheophyta</taxon>
        <taxon>Spermatophyta</taxon>
        <taxon>Magnoliopsida</taxon>
        <taxon>Liliopsida</taxon>
        <taxon>Poales</taxon>
        <taxon>Poaceae</taxon>
        <taxon>PACMAD clade</taxon>
        <taxon>Arundinoideae</taxon>
        <taxon>Arundineae</taxon>
        <taxon>Arundo</taxon>
    </lineage>
</organism>
<evidence type="ECO:0000313" key="1">
    <source>
        <dbReference type="EMBL" id="JAD47870.1"/>
    </source>
</evidence>